<dbReference type="Proteomes" id="UP000053958">
    <property type="component" value="Unassembled WGS sequence"/>
</dbReference>
<reference evidence="2 3" key="1">
    <citation type="submission" date="2015-04" db="EMBL/GenBank/DDBJ databases">
        <authorList>
            <person name="Heijne W.H."/>
            <person name="Fedorova N.D."/>
            <person name="Nierman W.C."/>
            <person name="Vollebregt A.W."/>
            <person name="Zhao Z."/>
            <person name="Wu L."/>
            <person name="Kumar M."/>
            <person name="Stam H."/>
            <person name="van den Berg M.A."/>
            <person name="Pel H.J."/>
        </authorList>
    </citation>
    <scope>NUCLEOTIDE SEQUENCE [LARGE SCALE GENOMIC DNA]</scope>
    <source>
        <strain evidence="2 3">CBS 393.64</strain>
    </source>
</reference>
<dbReference type="SUPFAM" id="SSF50685">
    <property type="entry name" value="Barwin-like endoglucanases"/>
    <property type="match status" value="1"/>
</dbReference>
<evidence type="ECO:0000256" key="1">
    <source>
        <dbReference type="SAM" id="SignalP"/>
    </source>
</evidence>
<dbReference type="STRING" id="1408163.A0A0F4YMH2"/>
<dbReference type="RefSeq" id="XP_013325430.1">
    <property type="nucleotide sequence ID" value="XM_013469976.1"/>
</dbReference>
<feature type="chain" id="PRO_5002481682" description="Expansin-like EG45 domain-containing protein" evidence="1">
    <location>
        <begin position="20"/>
        <end position="158"/>
    </location>
</feature>
<dbReference type="Pfam" id="PF22514">
    <property type="entry name" value="EXPB1_D1"/>
    <property type="match status" value="1"/>
</dbReference>
<evidence type="ECO:0000313" key="2">
    <source>
        <dbReference type="EMBL" id="KKA18818.1"/>
    </source>
</evidence>
<evidence type="ECO:0008006" key="4">
    <source>
        <dbReference type="Google" id="ProtNLM"/>
    </source>
</evidence>
<comment type="caution">
    <text evidence="2">The sequence shown here is derived from an EMBL/GenBank/DDBJ whole genome shotgun (WGS) entry which is preliminary data.</text>
</comment>
<name>A0A0F4YMH2_RASE3</name>
<gene>
    <name evidence="2" type="ORF">T310_7227</name>
</gene>
<sequence>MKPLQALIAVVSLTSGALAQSGPFKATFTQYGSGDQNGSPNCATTVNACGNPEVYAGKYTAAISQKQFGVGPGQGAGPACGTCYELTIETDLNGNPVPQRTINVTINNLCPIDGNPICNVPNQYGGQANFDLCIDSGAAAAFFTTSGAGIGTAQQISC</sequence>
<dbReference type="Gene3D" id="2.40.40.10">
    <property type="entry name" value="RlpA-like domain"/>
    <property type="match status" value="1"/>
</dbReference>
<dbReference type="InterPro" id="IPR036908">
    <property type="entry name" value="RlpA-like_sf"/>
</dbReference>
<dbReference type="AlphaFoldDB" id="A0A0F4YMH2"/>
<dbReference type="EMBL" id="LASV01000416">
    <property type="protein sequence ID" value="KKA18818.1"/>
    <property type="molecule type" value="Genomic_DNA"/>
</dbReference>
<dbReference type="GeneID" id="25319503"/>
<evidence type="ECO:0000313" key="3">
    <source>
        <dbReference type="Proteomes" id="UP000053958"/>
    </source>
</evidence>
<feature type="signal peptide" evidence="1">
    <location>
        <begin position="1"/>
        <end position="19"/>
    </location>
</feature>
<keyword evidence="1" id="KW-0732">Signal</keyword>
<dbReference type="OrthoDB" id="5823761at2759"/>
<protein>
    <recommendedName>
        <fullName evidence="4">Expansin-like EG45 domain-containing protein</fullName>
    </recommendedName>
</protein>
<keyword evidence="3" id="KW-1185">Reference proteome</keyword>
<proteinExistence type="predicted"/>
<organism evidence="2 3">
    <name type="scientific">Rasamsonia emersonii (strain ATCC 16479 / CBS 393.64 / IMI 116815)</name>
    <dbReference type="NCBI Taxonomy" id="1408163"/>
    <lineage>
        <taxon>Eukaryota</taxon>
        <taxon>Fungi</taxon>
        <taxon>Dikarya</taxon>
        <taxon>Ascomycota</taxon>
        <taxon>Pezizomycotina</taxon>
        <taxon>Eurotiomycetes</taxon>
        <taxon>Eurotiomycetidae</taxon>
        <taxon>Eurotiales</taxon>
        <taxon>Trichocomaceae</taxon>
        <taxon>Rasamsonia</taxon>
    </lineage>
</organism>
<accession>A0A0F4YMH2</accession>